<comment type="caution">
    <text evidence="2">The sequence shown here is derived from an EMBL/GenBank/DDBJ whole genome shotgun (WGS) entry which is preliminary data.</text>
</comment>
<dbReference type="OrthoDB" id="198885at2759"/>
<evidence type="ECO:0000313" key="2">
    <source>
        <dbReference type="EMBL" id="KAF4512624.1"/>
    </source>
</evidence>
<accession>A0A8H4PY64</accession>
<name>A0A8H4PY64_9HYPO</name>
<protein>
    <submittedName>
        <fullName evidence="2">Uncharacterized protein</fullName>
    </submittedName>
</protein>
<feature type="region of interest" description="Disordered" evidence="1">
    <location>
        <begin position="89"/>
        <end position="154"/>
    </location>
</feature>
<keyword evidence="3" id="KW-1185">Reference proteome</keyword>
<proteinExistence type="predicted"/>
<evidence type="ECO:0000313" key="3">
    <source>
        <dbReference type="Proteomes" id="UP000557566"/>
    </source>
</evidence>
<dbReference type="AlphaFoldDB" id="A0A8H4PY64"/>
<feature type="compositionally biased region" description="Basic and acidic residues" evidence="1">
    <location>
        <begin position="109"/>
        <end position="135"/>
    </location>
</feature>
<gene>
    <name evidence="2" type="ORF">G6O67_001739</name>
</gene>
<reference evidence="2 3" key="1">
    <citation type="journal article" date="2020" name="Genome Biol. Evol.">
        <title>A new high-quality draft genome assembly of the Chinese cordyceps Ophiocordyceps sinensis.</title>
        <authorList>
            <person name="Shu R."/>
            <person name="Zhang J."/>
            <person name="Meng Q."/>
            <person name="Zhang H."/>
            <person name="Zhou G."/>
            <person name="Li M."/>
            <person name="Wu P."/>
            <person name="Zhao Y."/>
            <person name="Chen C."/>
            <person name="Qin Q."/>
        </authorList>
    </citation>
    <scope>NUCLEOTIDE SEQUENCE [LARGE SCALE GENOMIC DNA]</scope>
    <source>
        <strain evidence="2 3">IOZ07</strain>
    </source>
</reference>
<dbReference type="Proteomes" id="UP000557566">
    <property type="component" value="Unassembled WGS sequence"/>
</dbReference>
<evidence type="ECO:0000256" key="1">
    <source>
        <dbReference type="SAM" id="MobiDB-lite"/>
    </source>
</evidence>
<sequence>MALFILWARNGTLNQSGKLRTANNPVLIGANIWALHPVRTRFATASATESGFSGGARNEVRKRVDVKSVGYYSFRRSDAPGALVRVSIGPSTLPASDDKADGTAGNSHVVKDIGWRALGKARDEDQGQQQNRDEGGEAEDPGDDMEAEALPGHE</sequence>
<organism evidence="2 3">
    <name type="scientific">Ophiocordyceps sinensis</name>
    <dbReference type="NCBI Taxonomy" id="72228"/>
    <lineage>
        <taxon>Eukaryota</taxon>
        <taxon>Fungi</taxon>
        <taxon>Dikarya</taxon>
        <taxon>Ascomycota</taxon>
        <taxon>Pezizomycotina</taxon>
        <taxon>Sordariomycetes</taxon>
        <taxon>Hypocreomycetidae</taxon>
        <taxon>Hypocreales</taxon>
        <taxon>Ophiocordycipitaceae</taxon>
        <taxon>Ophiocordyceps</taxon>
    </lineage>
</organism>
<dbReference type="EMBL" id="JAAVMX010000002">
    <property type="protein sequence ID" value="KAF4512624.1"/>
    <property type="molecule type" value="Genomic_DNA"/>
</dbReference>
<feature type="compositionally biased region" description="Acidic residues" evidence="1">
    <location>
        <begin position="136"/>
        <end position="147"/>
    </location>
</feature>